<name>A0A0P1GES2_9RHOB</name>
<evidence type="ECO:0000313" key="1">
    <source>
        <dbReference type="EMBL" id="CUH79931.1"/>
    </source>
</evidence>
<evidence type="ECO:0000313" key="2">
    <source>
        <dbReference type="Proteomes" id="UP000054935"/>
    </source>
</evidence>
<keyword evidence="2" id="KW-1185">Reference proteome</keyword>
<sequence length="184" mass="20773">MLDFILGALVMLGLVWVRFRFFAFPAQRSEDYAGELGSFDIREKFNGALLCQGVIYGPTGRVMSRFVADFDAQWDGNRGVMKEDFRYESGSLEHREWTLSVEETGRITATAPDVIGTAQGRQAGPSVNLNYRLRLPEDAGGHVLDVRDWMYLTPDGTIVNRSQFRKYGLLVAELVATMRPKEQL</sequence>
<dbReference type="OrthoDB" id="5296954at2"/>
<accession>A0A0P1GES2</accession>
<reference evidence="1 2" key="1">
    <citation type="submission" date="2015-09" db="EMBL/GenBank/DDBJ databases">
        <authorList>
            <consortium name="Swine Surveillance"/>
        </authorList>
    </citation>
    <scope>NUCLEOTIDE SEQUENCE [LARGE SCALE GENOMIC DNA]</scope>
    <source>
        <strain evidence="1 2">CECT 7648</strain>
    </source>
</reference>
<dbReference type="InterPro" id="IPR024409">
    <property type="entry name" value="DUF3833"/>
</dbReference>
<protein>
    <recommendedName>
        <fullName evidence="3">DUF3833 domain-containing protein</fullName>
    </recommendedName>
</protein>
<dbReference type="EMBL" id="CYSE01000004">
    <property type="protein sequence ID" value="CUH79931.1"/>
    <property type="molecule type" value="Genomic_DNA"/>
</dbReference>
<dbReference type="AlphaFoldDB" id="A0A0P1GES2"/>
<gene>
    <name evidence="1" type="ORF">TRN7648_02719</name>
</gene>
<dbReference type="RefSeq" id="WP_058248191.1">
    <property type="nucleotide sequence ID" value="NZ_CYSE01000004.1"/>
</dbReference>
<dbReference type="Proteomes" id="UP000054935">
    <property type="component" value="Unassembled WGS sequence"/>
</dbReference>
<proteinExistence type="predicted"/>
<organism evidence="1 2">
    <name type="scientific">Tropicibacter naphthalenivorans</name>
    <dbReference type="NCBI Taxonomy" id="441103"/>
    <lineage>
        <taxon>Bacteria</taxon>
        <taxon>Pseudomonadati</taxon>
        <taxon>Pseudomonadota</taxon>
        <taxon>Alphaproteobacteria</taxon>
        <taxon>Rhodobacterales</taxon>
        <taxon>Roseobacteraceae</taxon>
        <taxon>Tropicibacter</taxon>
    </lineage>
</organism>
<evidence type="ECO:0008006" key="3">
    <source>
        <dbReference type="Google" id="ProtNLM"/>
    </source>
</evidence>
<dbReference type="STRING" id="441103.TRN7648_02719"/>
<dbReference type="Pfam" id="PF12915">
    <property type="entry name" value="DUF3833"/>
    <property type="match status" value="1"/>
</dbReference>